<accession>A0A8H5M4I2</accession>
<dbReference type="EMBL" id="JAACJP010000013">
    <property type="protein sequence ID" value="KAF5380406.1"/>
    <property type="molecule type" value="Genomic_DNA"/>
</dbReference>
<dbReference type="Pfam" id="PF00702">
    <property type="entry name" value="Hydrolase"/>
    <property type="match status" value="1"/>
</dbReference>
<dbReference type="Gene3D" id="1.10.150.720">
    <property type="entry name" value="Haloacid dehalogenase-like hydrolase"/>
    <property type="match status" value="1"/>
</dbReference>
<dbReference type="SUPFAM" id="SSF56784">
    <property type="entry name" value="HAD-like"/>
    <property type="match status" value="1"/>
</dbReference>
<dbReference type="InterPro" id="IPR023214">
    <property type="entry name" value="HAD_sf"/>
</dbReference>
<dbReference type="AlphaFoldDB" id="A0A8H5M4I2"/>
<proteinExistence type="predicted"/>
<dbReference type="InterPro" id="IPR036412">
    <property type="entry name" value="HAD-like_sf"/>
</dbReference>
<name>A0A8H5M4I2_9AGAR</name>
<dbReference type="GO" id="GO:0016791">
    <property type="term" value="F:phosphatase activity"/>
    <property type="evidence" value="ECO:0007669"/>
    <property type="project" value="UniProtKB-ARBA"/>
</dbReference>
<reference evidence="1 2" key="1">
    <citation type="journal article" date="2020" name="ISME J.">
        <title>Uncovering the hidden diversity of litter-decomposition mechanisms in mushroom-forming fungi.</title>
        <authorList>
            <person name="Floudas D."/>
            <person name="Bentzer J."/>
            <person name="Ahren D."/>
            <person name="Johansson T."/>
            <person name="Persson P."/>
            <person name="Tunlid A."/>
        </authorList>
    </citation>
    <scope>NUCLEOTIDE SEQUENCE [LARGE SCALE GENOMIC DNA]</scope>
    <source>
        <strain evidence="1 2">CBS 661.87</strain>
    </source>
</reference>
<comment type="caution">
    <text evidence="1">The sequence shown here is derived from an EMBL/GenBank/DDBJ whole genome shotgun (WGS) entry which is preliminary data.</text>
</comment>
<sequence>MAHPIRLVTFDVLYTLIVPRLPIHVQYSRTFEPYLGVLDPVSIRRSFRVAYRSLEVEQPVYANGSQAWWSEVIRRTALGAGADQKALDASLPKIVPRLLHRFSSKEGYRAFEDAIPTVHYLQHELNIQTAVVSNADARIHWFTGLALQDLGFPASLDPIVLSQEAGIEKPSPEIFLQTLSMVNSRLSERPIIPEECLHVGDEVDCDYDGALAAGMKAFLLRRASSDGEPTAHKGPQRPLDGVQVVEDLDAVTRWLKVYNGSL</sequence>
<dbReference type="SFLD" id="SFLDG01129">
    <property type="entry name" value="C1.5:_HAD__Beta-PGM__Phosphata"/>
    <property type="match status" value="1"/>
</dbReference>
<protein>
    <submittedName>
        <fullName evidence="1">Uncharacterized protein</fullName>
    </submittedName>
</protein>
<dbReference type="InterPro" id="IPR051828">
    <property type="entry name" value="HAD-like_hydrolase_domain"/>
</dbReference>
<evidence type="ECO:0000313" key="2">
    <source>
        <dbReference type="Proteomes" id="UP000565441"/>
    </source>
</evidence>
<dbReference type="NCBIfam" id="TIGR01549">
    <property type="entry name" value="HAD-SF-IA-v1"/>
    <property type="match status" value="1"/>
</dbReference>
<gene>
    <name evidence="1" type="ORF">D9615_004494</name>
</gene>
<dbReference type="OrthoDB" id="444127at2759"/>
<dbReference type="PANTHER" id="PTHR46191:SF2">
    <property type="entry name" value="HALOACID DEHALOGENASE-LIKE HYDROLASE DOMAIN-CONTAINING PROTEIN 3"/>
    <property type="match status" value="1"/>
</dbReference>
<dbReference type="Gene3D" id="3.40.50.1000">
    <property type="entry name" value="HAD superfamily/HAD-like"/>
    <property type="match status" value="1"/>
</dbReference>
<evidence type="ECO:0000313" key="1">
    <source>
        <dbReference type="EMBL" id="KAF5380406.1"/>
    </source>
</evidence>
<dbReference type="InterPro" id="IPR044924">
    <property type="entry name" value="HAD-SF_hydro_IA_REG-2-like_cap"/>
</dbReference>
<dbReference type="PANTHER" id="PTHR46191">
    <property type="match status" value="1"/>
</dbReference>
<dbReference type="Proteomes" id="UP000565441">
    <property type="component" value="Unassembled WGS sequence"/>
</dbReference>
<keyword evidence="2" id="KW-1185">Reference proteome</keyword>
<dbReference type="GO" id="GO:0005634">
    <property type="term" value="C:nucleus"/>
    <property type="evidence" value="ECO:0007669"/>
    <property type="project" value="TreeGrafter"/>
</dbReference>
<dbReference type="SFLD" id="SFLDS00003">
    <property type="entry name" value="Haloacid_Dehalogenase"/>
    <property type="match status" value="1"/>
</dbReference>
<organism evidence="1 2">
    <name type="scientific">Tricholomella constricta</name>
    <dbReference type="NCBI Taxonomy" id="117010"/>
    <lineage>
        <taxon>Eukaryota</taxon>
        <taxon>Fungi</taxon>
        <taxon>Dikarya</taxon>
        <taxon>Basidiomycota</taxon>
        <taxon>Agaricomycotina</taxon>
        <taxon>Agaricomycetes</taxon>
        <taxon>Agaricomycetidae</taxon>
        <taxon>Agaricales</taxon>
        <taxon>Tricholomatineae</taxon>
        <taxon>Lyophyllaceae</taxon>
        <taxon>Tricholomella</taxon>
    </lineage>
</organism>
<dbReference type="InterPro" id="IPR006439">
    <property type="entry name" value="HAD-SF_hydro_IA"/>
</dbReference>